<sequence length="1128" mass="125104">MRKFILYFLLLPFFGFGQIVDLVKWNGNNGVSPQTYPGVINPAVDPTKITAYGGVNLASAPINNSGENVFFQIGNWPTPQQNKGSYDPEKYIQFTITSKPNHKIDLNTFNITYRSQGGGSKEKFQIHYSKDINFKTGVKTLISETTSSNSWTTINPTFSDEINPVLPNQIVYIRLYVYNSNNNFHLKIGSNSNNLGPTITGSTSNFDTNKILAINDYESTSKNLAVNLPITKNDVKGSSEINKIVINSLPSLNGGTVLINKDLTFTFNPTIGFTGKTSFTYTISNATGSSTATVFITVNETKAESLAIWDATNSDQLTPIVNNNVVPYPITTKGNNMKVEYTNWSDAFFLFGKWPTPQENEGNINLMKYALFKIAPDKDHEIELSTFSFSYRSQGGNNERFEIRYSKDINFITDVKTLIPQTTSSTSWTTVNPSFSNDINPIAPNETVYIRVYAYNSNNNFHIKTGASINGYVKNISTIIANNDSATTEMNQAIDIPILKNDIVGLEPLQNIVITKQPSSSEGTVIISSTKEATFTPAPNFTGTTSFTYTINNKKSYSSATVTVLVKEPLIKTVIWTGKRWKNGYPSANTDVIIEGNYDSKTRLLESYEILANVNKLIIKSKIQVTINEGETLIVNNNIVNDGSLIIKNAGALVQTNDNASYTGSMGSFEMERITKAMYSTDYTYWSSPLTTDSKFTLKMLSPNSTGNRYYSYSTDKGWELNSSGSLEMKPGYGYIVRAPYNSNLDIKLPYTANFIGKPNNGITNVDVFTIGDYTTNLIGNPYPSAISADLFYEQNKALIKGTFYFWTHNTRISSVVGPNGQYNYSPSDYISYNATGATSSGDTAYCSTCGGEKMTGNIASGQSFFVQAKKSGKLTYNNAMRVKLNSKNNEFSRASKTEEKTITTIEKNRVWLNLKNDDGLYNETLLGYITGATNDLDEAYDGPSYSAGTAIYSILNNENLVIQGRALPFDENEVIPLGIITDAAGEYTIGIESMDGFFRNEKVFLTDKTTNITTNLKDSRYSFKSESGTFNDRFSLRFTQKTLGIDKPILAENGIIVYNQNKQIQVSSNDKNINSIMIYDILGKIIYKKDTINNTTFSTGELQVPDQIVIVKIKTEDNSIITKKIIL</sequence>
<organism evidence="1 2">
    <name type="scientific">Flavobacterium frigoritolerans</name>
    <dbReference type="NCBI Taxonomy" id="2987686"/>
    <lineage>
        <taxon>Bacteria</taxon>
        <taxon>Pseudomonadati</taxon>
        <taxon>Bacteroidota</taxon>
        <taxon>Flavobacteriia</taxon>
        <taxon>Flavobacteriales</taxon>
        <taxon>Flavobacteriaceae</taxon>
        <taxon>Flavobacterium</taxon>
    </lineage>
</organism>
<comment type="caution">
    <text evidence="1">The sequence shown here is derived from an EMBL/GenBank/DDBJ whole genome shotgun (WGS) entry which is preliminary data.</text>
</comment>
<dbReference type="NCBIfam" id="NF033708">
    <property type="entry name" value="T9SS_Cterm_ChiA"/>
    <property type="match status" value="1"/>
</dbReference>
<dbReference type="AlphaFoldDB" id="A0A9X3C169"/>
<dbReference type="Gene3D" id="2.60.40.3440">
    <property type="match status" value="2"/>
</dbReference>
<dbReference type="Pfam" id="PF17963">
    <property type="entry name" value="Big_9"/>
    <property type="match status" value="2"/>
</dbReference>
<protein>
    <submittedName>
        <fullName evidence="1">Ig-like domain-containing protein</fullName>
    </submittedName>
</protein>
<dbReference type="Proteomes" id="UP001151133">
    <property type="component" value="Unassembled WGS sequence"/>
</dbReference>
<dbReference type="RefSeq" id="WP_264286278.1">
    <property type="nucleotide sequence ID" value="NZ_JAOZEV010000004.1"/>
</dbReference>
<accession>A0A9X3C169</accession>
<evidence type="ECO:0000313" key="2">
    <source>
        <dbReference type="Proteomes" id="UP001151133"/>
    </source>
</evidence>
<name>A0A9X3C169_9FLAO</name>
<keyword evidence="2" id="KW-1185">Reference proteome</keyword>
<evidence type="ECO:0000313" key="1">
    <source>
        <dbReference type="EMBL" id="MCV9931976.1"/>
    </source>
</evidence>
<dbReference type="EMBL" id="JAOZEV010000004">
    <property type="protein sequence ID" value="MCV9931976.1"/>
    <property type="molecule type" value="Genomic_DNA"/>
</dbReference>
<proteinExistence type="predicted"/>
<reference evidence="1" key="1">
    <citation type="submission" date="2022-10" db="EMBL/GenBank/DDBJ databases">
        <title>Two novel species of Flavobacterium.</title>
        <authorList>
            <person name="Liu Q."/>
            <person name="Xin Y.-H."/>
        </authorList>
    </citation>
    <scope>NUCLEOTIDE SEQUENCE</scope>
    <source>
        <strain evidence="1">LS1R47</strain>
    </source>
</reference>
<gene>
    <name evidence="1" type="ORF">OIU80_06745</name>
</gene>